<gene>
    <name evidence="1" type="ORF">L596_003434</name>
</gene>
<evidence type="ECO:0000313" key="2">
    <source>
        <dbReference type="Proteomes" id="UP000298663"/>
    </source>
</evidence>
<dbReference type="OrthoDB" id="5791451at2759"/>
<keyword evidence="2" id="KW-1185">Reference proteome</keyword>
<name>A0A4U8USP3_STECR</name>
<evidence type="ECO:0000313" key="1">
    <source>
        <dbReference type="EMBL" id="TMS36211.1"/>
    </source>
</evidence>
<reference evidence="1 2" key="1">
    <citation type="journal article" date="2015" name="Genome Biol.">
        <title>Comparative genomics of Steinernema reveals deeply conserved gene regulatory networks.</title>
        <authorList>
            <person name="Dillman A.R."/>
            <person name="Macchietto M."/>
            <person name="Porter C.F."/>
            <person name="Rogers A."/>
            <person name="Williams B."/>
            <person name="Antoshechkin I."/>
            <person name="Lee M.M."/>
            <person name="Goodwin Z."/>
            <person name="Lu X."/>
            <person name="Lewis E.E."/>
            <person name="Goodrich-Blair H."/>
            <person name="Stock S.P."/>
            <person name="Adams B.J."/>
            <person name="Sternberg P.W."/>
            <person name="Mortazavi A."/>
        </authorList>
    </citation>
    <scope>NUCLEOTIDE SEQUENCE [LARGE SCALE GENOMIC DNA]</scope>
    <source>
        <strain evidence="1 2">ALL</strain>
    </source>
</reference>
<reference evidence="1 2" key="2">
    <citation type="journal article" date="2019" name="G3 (Bethesda)">
        <title>Hybrid Assembly of the Genome of the Entomopathogenic Nematode Steinernema carpocapsae Identifies the X-Chromosome.</title>
        <authorList>
            <person name="Serra L."/>
            <person name="Macchietto M."/>
            <person name="Macias-Munoz A."/>
            <person name="McGill C.J."/>
            <person name="Rodriguez I.M."/>
            <person name="Rodriguez B."/>
            <person name="Murad R."/>
            <person name="Mortazavi A."/>
        </authorList>
    </citation>
    <scope>NUCLEOTIDE SEQUENCE [LARGE SCALE GENOMIC DNA]</scope>
    <source>
        <strain evidence="1 2">ALL</strain>
    </source>
</reference>
<dbReference type="Proteomes" id="UP000298663">
    <property type="component" value="Chromosome X"/>
</dbReference>
<dbReference type="EMBL" id="CM016762">
    <property type="protein sequence ID" value="TMS36211.1"/>
    <property type="molecule type" value="Genomic_DNA"/>
</dbReference>
<protein>
    <submittedName>
        <fullName evidence="1">Uncharacterized protein</fullName>
    </submittedName>
</protein>
<sequence length="183" mass="20541">MGLLLSHAFENFSGNVPFPRSDSSQTFIVVDKKVGSPEEAQLEFVETLLNVIDAYNETRWTVNKEIAQIHINTVDYVGSLTKSLNQHDHEQFVPTKILVESIFRKALVRIASLEGKKCSRLSNMIKCITPALEKQCGLTSAEALKISLLVGYLKQERKDELESHFEGFGGEDDPLCTALHKYI</sequence>
<organism evidence="1 2">
    <name type="scientific">Steinernema carpocapsae</name>
    <name type="common">Entomopathogenic nematode</name>
    <dbReference type="NCBI Taxonomy" id="34508"/>
    <lineage>
        <taxon>Eukaryota</taxon>
        <taxon>Metazoa</taxon>
        <taxon>Ecdysozoa</taxon>
        <taxon>Nematoda</taxon>
        <taxon>Chromadorea</taxon>
        <taxon>Rhabditida</taxon>
        <taxon>Tylenchina</taxon>
        <taxon>Panagrolaimomorpha</taxon>
        <taxon>Strongyloidoidea</taxon>
        <taxon>Steinernematidae</taxon>
        <taxon>Steinernema</taxon>
    </lineage>
</organism>
<proteinExistence type="predicted"/>
<accession>A0A4U8USP3</accession>
<dbReference type="EMBL" id="AZBU02000001">
    <property type="protein sequence ID" value="TMS36211.1"/>
    <property type="molecule type" value="Genomic_DNA"/>
</dbReference>
<comment type="caution">
    <text evidence="1">The sequence shown here is derived from an EMBL/GenBank/DDBJ whole genome shotgun (WGS) entry which is preliminary data.</text>
</comment>
<dbReference type="AlphaFoldDB" id="A0A4U8USP3"/>